<organism evidence="2 3">
    <name type="scientific">Dactylonectria estremocensis</name>
    <dbReference type="NCBI Taxonomy" id="1079267"/>
    <lineage>
        <taxon>Eukaryota</taxon>
        <taxon>Fungi</taxon>
        <taxon>Dikarya</taxon>
        <taxon>Ascomycota</taxon>
        <taxon>Pezizomycotina</taxon>
        <taxon>Sordariomycetes</taxon>
        <taxon>Hypocreomycetidae</taxon>
        <taxon>Hypocreales</taxon>
        <taxon>Nectriaceae</taxon>
        <taxon>Dactylonectria</taxon>
    </lineage>
</organism>
<proteinExistence type="predicted"/>
<dbReference type="EMBL" id="JAGMUU010000012">
    <property type="protein sequence ID" value="KAH7141221.1"/>
    <property type="molecule type" value="Genomic_DNA"/>
</dbReference>
<gene>
    <name evidence="2" type="ORF">B0J13DRAFT_526466</name>
</gene>
<comment type="caution">
    <text evidence="2">The sequence shown here is derived from an EMBL/GenBank/DDBJ whole genome shotgun (WGS) entry which is preliminary data.</text>
</comment>
<accession>A0A9P9EPY8</accession>
<evidence type="ECO:0000313" key="3">
    <source>
        <dbReference type="Proteomes" id="UP000717696"/>
    </source>
</evidence>
<feature type="region of interest" description="Disordered" evidence="1">
    <location>
        <begin position="1"/>
        <end position="47"/>
    </location>
</feature>
<sequence length="247" mass="27605">MSPNHPSVSNSVVSQQTRAIVSKPSAAVNDSPVTADNKRRDTRRDRERRGCGCHEAMCFRGEWVLWSMEDRRVLSDGQTARARYRTLLSCPFALRKLGYARLRLRPDRALLPSVPELSYFLSSYIHVHRDLSWSLGLSRNDGISLAPSPSVADGPLLVPARDTGENPRETPALSARNQWVNPGHQASSTVLWGNQKRLIEGMGDPVRSRHRATWSEAGWLVGGAKPRIPDPSPLSGYPRKPRGREWI</sequence>
<evidence type="ECO:0000313" key="2">
    <source>
        <dbReference type="EMBL" id="KAH7141221.1"/>
    </source>
</evidence>
<feature type="compositionally biased region" description="Basic and acidic residues" evidence="1">
    <location>
        <begin position="36"/>
        <end position="47"/>
    </location>
</feature>
<evidence type="ECO:0000256" key="1">
    <source>
        <dbReference type="SAM" id="MobiDB-lite"/>
    </source>
</evidence>
<feature type="region of interest" description="Disordered" evidence="1">
    <location>
        <begin position="221"/>
        <end position="247"/>
    </location>
</feature>
<dbReference type="AlphaFoldDB" id="A0A9P9EPY8"/>
<protein>
    <submittedName>
        <fullName evidence="2">Uncharacterized protein</fullName>
    </submittedName>
</protein>
<dbReference type="OrthoDB" id="10584361at2759"/>
<reference evidence="2" key="1">
    <citation type="journal article" date="2021" name="Nat. Commun.">
        <title>Genetic determinants of endophytism in the Arabidopsis root mycobiome.</title>
        <authorList>
            <person name="Mesny F."/>
            <person name="Miyauchi S."/>
            <person name="Thiergart T."/>
            <person name="Pickel B."/>
            <person name="Atanasova L."/>
            <person name="Karlsson M."/>
            <person name="Huettel B."/>
            <person name="Barry K.W."/>
            <person name="Haridas S."/>
            <person name="Chen C."/>
            <person name="Bauer D."/>
            <person name="Andreopoulos W."/>
            <person name="Pangilinan J."/>
            <person name="LaButti K."/>
            <person name="Riley R."/>
            <person name="Lipzen A."/>
            <person name="Clum A."/>
            <person name="Drula E."/>
            <person name="Henrissat B."/>
            <person name="Kohler A."/>
            <person name="Grigoriev I.V."/>
            <person name="Martin F.M."/>
            <person name="Hacquard S."/>
        </authorList>
    </citation>
    <scope>NUCLEOTIDE SEQUENCE</scope>
    <source>
        <strain evidence="2">MPI-CAGE-AT-0021</strain>
    </source>
</reference>
<dbReference type="Proteomes" id="UP000717696">
    <property type="component" value="Unassembled WGS sequence"/>
</dbReference>
<feature type="compositionally biased region" description="Low complexity" evidence="1">
    <location>
        <begin position="1"/>
        <end position="14"/>
    </location>
</feature>
<keyword evidence="3" id="KW-1185">Reference proteome</keyword>
<name>A0A9P9EPY8_9HYPO</name>